<keyword evidence="3" id="KW-1185">Reference proteome</keyword>
<evidence type="ECO:0000256" key="1">
    <source>
        <dbReference type="SAM" id="MobiDB-lite"/>
    </source>
</evidence>
<evidence type="ECO:0000313" key="3">
    <source>
        <dbReference type="Proteomes" id="UP000479710"/>
    </source>
</evidence>
<sequence>MAHRAVVPRRGEDGCSLATGPKRQRAKGWGPVVGCTRVLTGLVHGGPGKWAYMLVVEHRGRCMGLGYAVVTARVGPRDRGGREVLSLARLMAHGGGE</sequence>
<reference evidence="2 3" key="1">
    <citation type="submission" date="2019-11" db="EMBL/GenBank/DDBJ databases">
        <title>Whole genome sequence of Oryza granulata.</title>
        <authorList>
            <person name="Li W."/>
        </authorList>
    </citation>
    <scope>NUCLEOTIDE SEQUENCE [LARGE SCALE GENOMIC DNA]</scope>
    <source>
        <strain evidence="3">cv. Menghai</strain>
        <tissue evidence="2">Leaf</tissue>
    </source>
</reference>
<dbReference type="EMBL" id="SPHZ02000005">
    <property type="protein sequence ID" value="KAF0920943.1"/>
    <property type="molecule type" value="Genomic_DNA"/>
</dbReference>
<evidence type="ECO:0000313" key="2">
    <source>
        <dbReference type="EMBL" id="KAF0920943.1"/>
    </source>
</evidence>
<dbReference type="Proteomes" id="UP000479710">
    <property type="component" value="Unassembled WGS sequence"/>
</dbReference>
<gene>
    <name evidence="2" type="ORF">E2562_037791</name>
</gene>
<accession>A0A6G1EAH2</accession>
<comment type="caution">
    <text evidence="2">The sequence shown here is derived from an EMBL/GenBank/DDBJ whole genome shotgun (WGS) entry which is preliminary data.</text>
</comment>
<protein>
    <submittedName>
        <fullName evidence="2">Uncharacterized protein</fullName>
    </submittedName>
</protein>
<name>A0A6G1EAH2_9ORYZ</name>
<organism evidence="2 3">
    <name type="scientific">Oryza meyeriana var. granulata</name>
    <dbReference type="NCBI Taxonomy" id="110450"/>
    <lineage>
        <taxon>Eukaryota</taxon>
        <taxon>Viridiplantae</taxon>
        <taxon>Streptophyta</taxon>
        <taxon>Embryophyta</taxon>
        <taxon>Tracheophyta</taxon>
        <taxon>Spermatophyta</taxon>
        <taxon>Magnoliopsida</taxon>
        <taxon>Liliopsida</taxon>
        <taxon>Poales</taxon>
        <taxon>Poaceae</taxon>
        <taxon>BOP clade</taxon>
        <taxon>Oryzoideae</taxon>
        <taxon>Oryzeae</taxon>
        <taxon>Oryzinae</taxon>
        <taxon>Oryza</taxon>
        <taxon>Oryza meyeriana</taxon>
    </lineage>
</organism>
<feature type="region of interest" description="Disordered" evidence="1">
    <location>
        <begin position="1"/>
        <end position="27"/>
    </location>
</feature>
<proteinExistence type="predicted"/>
<dbReference type="AlphaFoldDB" id="A0A6G1EAH2"/>